<evidence type="ECO:0000313" key="2">
    <source>
        <dbReference type="EMBL" id="EPX64819.1"/>
    </source>
</evidence>
<protein>
    <submittedName>
        <fullName evidence="2">Uncharacterized protein</fullName>
    </submittedName>
</protein>
<reference evidence="2" key="1">
    <citation type="submission" date="2013-05" db="EMBL/GenBank/DDBJ databases">
        <title>Genome assembly of Cystobacter fuscus DSM 2262.</title>
        <authorList>
            <person name="Sharma G."/>
            <person name="Khatri I."/>
            <person name="Kaur C."/>
            <person name="Mayilraj S."/>
            <person name="Subramanian S."/>
        </authorList>
    </citation>
    <scope>NUCLEOTIDE SEQUENCE [LARGE SCALE GENOMIC DNA]</scope>
    <source>
        <strain evidence="2">DSM 2262</strain>
    </source>
</reference>
<gene>
    <name evidence="2" type="ORF">D187_000241</name>
</gene>
<dbReference type="Proteomes" id="UP000011682">
    <property type="component" value="Unassembled WGS sequence"/>
</dbReference>
<dbReference type="EMBL" id="ANAH02000001">
    <property type="protein sequence ID" value="EPX64819.1"/>
    <property type="molecule type" value="Genomic_DNA"/>
</dbReference>
<comment type="caution">
    <text evidence="2">The sequence shown here is derived from an EMBL/GenBank/DDBJ whole genome shotgun (WGS) entry which is preliminary data.</text>
</comment>
<evidence type="ECO:0000256" key="1">
    <source>
        <dbReference type="SAM" id="MobiDB-lite"/>
    </source>
</evidence>
<evidence type="ECO:0000313" key="3">
    <source>
        <dbReference type="Proteomes" id="UP000011682"/>
    </source>
</evidence>
<sequence>MSHREGGSAARTTAPGNARRRASIRSVQTCPAGVQGGAPLLP</sequence>
<keyword evidence="3" id="KW-1185">Reference proteome</keyword>
<name>S9QU08_CYSF2</name>
<accession>S9QU08</accession>
<organism evidence="2 3">
    <name type="scientific">Cystobacter fuscus (strain ATCC 25194 / DSM 2262 / NBRC 100088 / M29)</name>
    <dbReference type="NCBI Taxonomy" id="1242864"/>
    <lineage>
        <taxon>Bacteria</taxon>
        <taxon>Pseudomonadati</taxon>
        <taxon>Myxococcota</taxon>
        <taxon>Myxococcia</taxon>
        <taxon>Myxococcales</taxon>
        <taxon>Cystobacterineae</taxon>
        <taxon>Archangiaceae</taxon>
        <taxon>Cystobacter</taxon>
    </lineage>
</organism>
<proteinExistence type="predicted"/>
<dbReference type="AlphaFoldDB" id="S9QU08"/>
<feature type="region of interest" description="Disordered" evidence="1">
    <location>
        <begin position="1"/>
        <end position="42"/>
    </location>
</feature>